<dbReference type="EMBL" id="CP017812">
    <property type="protein sequence ID" value="AOZ72927.1"/>
    <property type="molecule type" value="Genomic_DNA"/>
</dbReference>
<sequence>MLVTTTNHVEGHEVVRYLGLVAGEVVNGVDFIKDFGAGMRNFFGGRSQGYEEELINAREAALNELQARAEQLGANAVIGAKFDYTALGQGNNMLMVTVVGTAVQLS</sequence>
<dbReference type="OrthoDB" id="9796448at2"/>
<evidence type="ECO:0000256" key="1">
    <source>
        <dbReference type="ARBA" id="ARBA00010751"/>
    </source>
</evidence>
<comment type="similarity">
    <text evidence="1 2">Belongs to the UPF0145 family.</text>
</comment>
<evidence type="ECO:0000313" key="4">
    <source>
        <dbReference type="Proteomes" id="UP000176288"/>
    </source>
</evidence>
<dbReference type="HAMAP" id="MF_00338">
    <property type="entry name" value="UPF0145"/>
    <property type="match status" value="1"/>
</dbReference>
<dbReference type="PANTHER" id="PTHR34068:SF1">
    <property type="entry name" value="UPF0145 PROTEIN YBJQ"/>
    <property type="match status" value="1"/>
</dbReference>
<dbReference type="Gene3D" id="3.30.110.70">
    <property type="entry name" value="Hypothetical protein apc22750. Chain B"/>
    <property type="match status" value="1"/>
</dbReference>
<proteinExistence type="inferred from homology"/>
<dbReference type="Proteomes" id="UP000176288">
    <property type="component" value="Chromosome"/>
</dbReference>
<dbReference type="InterPro" id="IPR002765">
    <property type="entry name" value="UPF0145_YbjQ-like"/>
</dbReference>
<gene>
    <name evidence="3" type="ORF">BK816_06170</name>
</gene>
<accession>A0A1D9MKT9</accession>
<dbReference type="STRING" id="1912795.BK816_06170"/>
<reference evidence="3 4" key="1">
    <citation type="submission" date="2016-10" db="EMBL/GenBank/DDBJ databases">
        <title>Actinomyces aegypiusis sp. nov., isolated from the Aegypius monachus in Qinghai Tibet Plateau China.</title>
        <authorList>
            <person name="Wang Y."/>
        </authorList>
    </citation>
    <scope>NUCLEOTIDE SEQUENCE [LARGE SCALE GENOMIC DNA]</scope>
    <source>
        <strain evidence="3 4">VUL4_3</strain>
    </source>
</reference>
<dbReference type="PANTHER" id="PTHR34068">
    <property type="entry name" value="UPF0145 PROTEIN YBJQ"/>
    <property type="match status" value="1"/>
</dbReference>
<dbReference type="Pfam" id="PF01906">
    <property type="entry name" value="YbjQ_1"/>
    <property type="match status" value="1"/>
</dbReference>
<dbReference type="RefSeq" id="WP_071164392.1">
    <property type="nucleotide sequence ID" value="NZ_CP017812.1"/>
</dbReference>
<dbReference type="KEGG" id="avu:BK816_06170"/>
<evidence type="ECO:0000256" key="2">
    <source>
        <dbReference type="HAMAP-Rule" id="MF_00338"/>
    </source>
</evidence>
<dbReference type="SUPFAM" id="SSF117782">
    <property type="entry name" value="YbjQ-like"/>
    <property type="match status" value="1"/>
</dbReference>
<keyword evidence="4" id="KW-1185">Reference proteome</keyword>
<protein>
    <recommendedName>
        <fullName evidence="2">UPF0145 protein BK816_06170</fullName>
    </recommendedName>
</protein>
<name>A0A1D9MKT9_9ACTO</name>
<dbReference type="AlphaFoldDB" id="A0A1D9MKT9"/>
<dbReference type="InterPro" id="IPR035439">
    <property type="entry name" value="UPF0145_dom_sf"/>
</dbReference>
<organism evidence="3 4">
    <name type="scientific">Boudabousia tangfeifanii</name>
    <dbReference type="NCBI Taxonomy" id="1912795"/>
    <lineage>
        <taxon>Bacteria</taxon>
        <taxon>Bacillati</taxon>
        <taxon>Actinomycetota</taxon>
        <taxon>Actinomycetes</taxon>
        <taxon>Actinomycetales</taxon>
        <taxon>Actinomycetaceae</taxon>
        <taxon>Boudabousia</taxon>
    </lineage>
</organism>
<evidence type="ECO:0000313" key="3">
    <source>
        <dbReference type="EMBL" id="AOZ72927.1"/>
    </source>
</evidence>